<proteinExistence type="predicted"/>
<dbReference type="InterPro" id="IPR011008">
    <property type="entry name" value="Dimeric_a/b-barrel"/>
</dbReference>
<sequence>MIVVSGTAEVQPDKRQQAIELFRRLTNETVKEDGNISYHFYIDIDKENVFRVFEQWQSQEALDAHFTTDHMAELNRELPKLIAAPPELTRYEIADSAPLPL</sequence>
<dbReference type="RefSeq" id="WP_380689941.1">
    <property type="nucleotide sequence ID" value="NZ_JBHRSS010000004.1"/>
</dbReference>
<evidence type="ECO:0000313" key="2">
    <source>
        <dbReference type="EMBL" id="MFC3104631.1"/>
    </source>
</evidence>
<evidence type="ECO:0000313" key="3">
    <source>
        <dbReference type="Proteomes" id="UP001595462"/>
    </source>
</evidence>
<dbReference type="Pfam" id="PF03992">
    <property type="entry name" value="ABM"/>
    <property type="match status" value="1"/>
</dbReference>
<dbReference type="InterPro" id="IPR007138">
    <property type="entry name" value="ABM_dom"/>
</dbReference>
<dbReference type="SUPFAM" id="SSF54909">
    <property type="entry name" value="Dimeric alpha+beta barrel"/>
    <property type="match status" value="1"/>
</dbReference>
<name>A0ABV7ERV5_9GAMM</name>
<evidence type="ECO:0000259" key="1">
    <source>
        <dbReference type="PROSITE" id="PS51725"/>
    </source>
</evidence>
<reference evidence="3" key="1">
    <citation type="journal article" date="2019" name="Int. J. Syst. Evol. Microbiol.">
        <title>The Global Catalogue of Microorganisms (GCM) 10K type strain sequencing project: providing services to taxonomists for standard genome sequencing and annotation.</title>
        <authorList>
            <consortium name="The Broad Institute Genomics Platform"/>
            <consortium name="The Broad Institute Genome Sequencing Center for Infectious Disease"/>
            <person name="Wu L."/>
            <person name="Ma J."/>
        </authorList>
    </citation>
    <scope>NUCLEOTIDE SEQUENCE [LARGE SCALE GENOMIC DNA]</scope>
    <source>
        <strain evidence="3">KCTC 52640</strain>
    </source>
</reference>
<accession>A0ABV7ERV5</accession>
<dbReference type="GO" id="GO:0004497">
    <property type="term" value="F:monooxygenase activity"/>
    <property type="evidence" value="ECO:0007669"/>
    <property type="project" value="UniProtKB-KW"/>
</dbReference>
<dbReference type="PANTHER" id="PTHR33336">
    <property type="entry name" value="QUINOL MONOOXYGENASE YGIN-RELATED"/>
    <property type="match status" value="1"/>
</dbReference>
<organism evidence="2 3">
    <name type="scientific">Salinisphaera aquimarina</name>
    <dbReference type="NCBI Taxonomy" id="2094031"/>
    <lineage>
        <taxon>Bacteria</taxon>
        <taxon>Pseudomonadati</taxon>
        <taxon>Pseudomonadota</taxon>
        <taxon>Gammaproteobacteria</taxon>
        <taxon>Salinisphaerales</taxon>
        <taxon>Salinisphaeraceae</taxon>
        <taxon>Salinisphaera</taxon>
    </lineage>
</organism>
<dbReference type="PANTHER" id="PTHR33336:SF15">
    <property type="entry name" value="ABM DOMAIN-CONTAINING PROTEIN"/>
    <property type="match status" value="1"/>
</dbReference>
<dbReference type="Proteomes" id="UP001595462">
    <property type="component" value="Unassembled WGS sequence"/>
</dbReference>
<dbReference type="EMBL" id="JBHRSS010000004">
    <property type="protein sequence ID" value="MFC3104631.1"/>
    <property type="molecule type" value="Genomic_DNA"/>
</dbReference>
<protein>
    <submittedName>
        <fullName evidence="2">Quinol monooxygenase</fullName>
        <ecNumber evidence="2">1.-.-.-</ecNumber>
    </submittedName>
</protein>
<dbReference type="InterPro" id="IPR050744">
    <property type="entry name" value="AI-2_Isomerase_LsrG"/>
</dbReference>
<keyword evidence="2" id="KW-0503">Monooxygenase</keyword>
<comment type="caution">
    <text evidence="2">The sequence shown here is derived from an EMBL/GenBank/DDBJ whole genome shotgun (WGS) entry which is preliminary data.</text>
</comment>
<gene>
    <name evidence="2" type="ORF">ACFOSU_12130</name>
</gene>
<dbReference type="Gene3D" id="3.30.70.100">
    <property type="match status" value="1"/>
</dbReference>
<dbReference type="PROSITE" id="PS51725">
    <property type="entry name" value="ABM"/>
    <property type="match status" value="1"/>
</dbReference>
<keyword evidence="2" id="KW-0560">Oxidoreductase</keyword>
<keyword evidence="3" id="KW-1185">Reference proteome</keyword>
<feature type="domain" description="ABM" evidence="1">
    <location>
        <begin position="2"/>
        <end position="93"/>
    </location>
</feature>
<dbReference type="EC" id="1.-.-.-" evidence="2"/>